<evidence type="ECO:0000256" key="2">
    <source>
        <dbReference type="SAM" id="Phobius"/>
    </source>
</evidence>
<protein>
    <submittedName>
        <fullName evidence="3">Uncharacterized protein</fullName>
    </submittedName>
</protein>
<evidence type="ECO:0000313" key="3">
    <source>
        <dbReference type="EMBL" id="KKS98975.1"/>
    </source>
</evidence>
<feature type="transmembrane region" description="Helical" evidence="2">
    <location>
        <begin position="256"/>
        <end position="274"/>
    </location>
</feature>
<name>A0A0G1DM61_9BACT</name>
<organism evidence="3 4">
    <name type="scientific">Candidatus Woesebacteria bacterium GW2011_GWB1_43_14</name>
    <dbReference type="NCBI Taxonomy" id="1618578"/>
    <lineage>
        <taxon>Bacteria</taxon>
        <taxon>Candidatus Woeseibacteriota</taxon>
    </lineage>
</organism>
<comment type="caution">
    <text evidence="3">The sequence shown here is derived from an EMBL/GenBank/DDBJ whole genome shotgun (WGS) entry which is preliminary data.</text>
</comment>
<feature type="coiled-coil region" evidence="1">
    <location>
        <begin position="276"/>
        <end position="303"/>
    </location>
</feature>
<dbReference type="AlphaFoldDB" id="A0A0G1DM61"/>
<dbReference type="Gene3D" id="2.120.10.30">
    <property type="entry name" value="TolB, C-terminal domain"/>
    <property type="match status" value="1"/>
</dbReference>
<dbReference type="STRING" id="1618578.UV74_C0001G0085"/>
<sequence>MREFDVSSAKLAGGSAYGDHSGHENFVELGEHVPFKESSLASLGKLFAVIACKNPHEGQCLFENLKNNYYKSGSSPFGSLKESMERLGASEAVAMALSGDTVSLAATGGARVWLKRGSETAQILVSEKGGITTGSGHLKPGDKIMLATSSTFSVLSKKKLTKALSEEGARLSIEALGPVISSAENTEEVGLVIIDVFSSEGVPAPHIKGQPQKGINLKLKAVGVIDRALSLLPEKRFSVGRDTRDLESIRRSRTSIAAGSILLVVLAISIFFGIRQSVIKNRKEKYEDRLNQAKHELSEARSLSELNSPRARELVLSAREKVLGVYDEGFSDPELDLLSTELNDALGKVAGIYESDPSLFLDLSMVDGRFKGSQMVVSDGEMRILDRESKLVISVRADTKSTKVVKGPDLLDDVLQVAAYSDRSFVLSSDGIREIGDNVMLFVRPDWDLDTILVKAFAGNIYVLDKPEGQIWRYTGGGQSFSEKQEWLAKGIEVDLSKVNSWAIDGSIWFLSEGKISRFEMGAPKAFSVPNIGKPFPSANILFTDENSSYLYVYDPESNRVVVLTKEGEYEAEYLIKNISKADAMVVSEADQKIFLLDGNRLLFFEASHLK</sequence>
<dbReference type="SUPFAM" id="SSF101898">
    <property type="entry name" value="NHL repeat"/>
    <property type="match status" value="1"/>
</dbReference>
<keyword evidence="1" id="KW-0175">Coiled coil</keyword>
<dbReference type="InterPro" id="IPR011042">
    <property type="entry name" value="6-blade_b-propeller_TolB-like"/>
</dbReference>
<gene>
    <name evidence="3" type="ORF">UV74_C0001G0085</name>
</gene>
<proteinExistence type="predicted"/>
<evidence type="ECO:0000256" key="1">
    <source>
        <dbReference type="SAM" id="Coils"/>
    </source>
</evidence>
<reference evidence="3 4" key="1">
    <citation type="journal article" date="2015" name="Nature">
        <title>rRNA introns, odd ribosomes, and small enigmatic genomes across a large radiation of phyla.</title>
        <authorList>
            <person name="Brown C.T."/>
            <person name="Hug L.A."/>
            <person name="Thomas B.C."/>
            <person name="Sharon I."/>
            <person name="Castelle C.J."/>
            <person name="Singh A."/>
            <person name="Wilkins M.J."/>
            <person name="Williams K.H."/>
            <person name="Banfield J.F."/>
        </authorList>
    </citation>
    <scope>NUCLEOTIDE SEQUENCE [LARGE SCALE GENOMIC DNA]</scope>
</reference>
<keyword evidence="2" id="KW-1133">Transmembrane helix</keyword>
<evidence type="ECO:0000313" key="4">
    <source>
        <dbReference type="Proteomes" id="UP000034090"/>
    </source>
</evidence>
<keyword evidence="2" id="KW-0472">Membrane</keyword>
<dbReference type="EMBL" id="LCFQ01000001">
    <property type="protein sequence ID" value="KKS98975.1"/>
    <property type="molecule type" value="Genomic_DNA"/>
</dbReference>
<keyword evidence="2" id="KW-0812">Transmembrane</keyword>
<dbReference type="Proteomes" id="UP000034090">
    <property type="component" value="Unassembled WGS sequence"/>
</dbReference>
<accession>A0A0G1DM61</accession>